<protein>
    <submittedName>
        <fullName evidence="5">Transcriptional regulator, HxlR family</fullName>
    </submittedName>
</protein>
<feature type="domain" description="HTH hxlR-type" evidence="4">
    <location>
        <begin position="29"/>
        <end position="128"/>
    </location>
</feature>
<dbReference type="PROSITE" id="PS51118">
    <property type="entry name" value="HTH_HXLR"/>
    <property type="match status" value="1"/>
</dbReference>
<dbReference type="Pfam" id="PF01638">
    <property type="entry name" value="HxlR"/>
    <property type="match status" value="1"/>
</dbReference>
<reference evidence="5 6" key="1">
    <citation type="journal article" date="2018" name="Front. Microbiol.">
        <title>Hydrolytic Capabilities as a Key to Environmental Success: Chitinolytic and Cellulolytic Acidobacteria From Acidic Sub-arctic Soils and Boreal Peatlands.</title>
        <authorList>
            <person name="Belova S.E."/>
            <person name="Ravin N.V."/>
            <person name="Pankratov T.A."/>
            <person name="Rakitin A.L."/>
            <person name="Ivanova A.A."/>
            <person name="Beletsky A.V."/>
            <person name="Mardanov A.V."/>
            <person name="Sinninghe Damste J.S."/>
            <person name="Dedysh S.N."/>
        </authorList>
    </citation>
    <scope>NUCLEOTIDE SEQUENCE [LARGE SCALE GENOMIC DNA]</scope>
    <source>
        <strain evidence="5 6">SBC82</strain>
    </source>
</reference>
<evidence type="ECO:0000313" key="5">
    <source>
        <dbReference type="EMBL" id="AXC12151.1"/>
    </source>
</evidence>
<dbReference type="EMBL" id="CP030840">
    <property type="protein sequence ID" value="AXC12151.1"/>
    <property type="molecule type" value="Genomic_DNA"/>
</dbReference>
<dbReference type="KEGG" id="abas:ACPOL_2845"/>
<evidence type="ECO:0000256" key="1">
    <source>
        <dbReference type="ARBA" id="ARBA00023015"/>
    </source>
</evidence>
<dbReference type="SUPFAM" id="SSF46785">
    <property type="entry name" value="Winged helix' DNA-binding domain"/>
    <property type="match status" value="1"/>
</dbReference>
<sequence length="136" mass="14903">MHAKSSQEGTFLSETNKFVPTEALGPADCKGLAEVLMSVGDKWTILVVGALSKGQLRYNEIQRRVSGISQRMLTLTLKRLEADGIVTRTLFPSVPPRVDYELTELGMTLRGALVPLHRWAAGNRQAILQNRAKAGS</sequence>
<keyword evidence="3" id="KW-0804">Transcription</keyword>
<evidence type="ECO:0000259" key="4">
    <source>
        <dbReference type="PROSITE" id="PS51118"/>
    </source>
</evidence>
<evidence type="ECO:0000256" key="2">
    <source>
        <dbReference type="ARBA" id="ARBA00023125"/>
    </source>
</evidence>
<dbReference type="Proteomes" id="UP000253606">
    <property type="component" value="Chromosome"/>
</dbReference>
<proteinExistence type="predicted"/>
<dbReference type="InterPro" id="IPR036390">
    <property type="entry name" value="WH_DNA-bd_sf"/>
</dbReference>
<keyword evidence="2" id="KW-0238">DNA-binding</keyword>
<dbReference type="PANTHER" id="PTHR33204:SF39">
    <property type="entry name" value="TRANSCRIPTIONAL REGULATORY PROTEIN"/>
    <property type="match status" value="1"/>
</dbReference>
<evidence type="ECO:0000313" key="6">
    <source>
        <dbReference type="Proteomes" id="UP000253606"/>
    </source>
</evidence>
<keyword evidence="1" id="KW-0805">Transcription regulation</keyword>
<organism evidence="5 6">
    <name type="scientific">Acidisarcina polymorpha</name>
    <dbReference type="NCBI Taxonomy" id="2211140"/>
    <lineage>
        <taxon>Bacteria</taxon>
        <taxon>Pseudomonadati</taxon>
        <taxon>Acidobacteriota</taxon>
        <taxon>Terriglobia</taxon>
        <taxon>Terriglobales</taxon>
        <taxon>Acidobacteriaceae</taxon>
        <taxon>Acidisarcina</taxon>
    </lineage>
</organism>
<gene>
    <name evidence="5" type="ORF">ACPOL_2845</name>
</gene>
<dbReference type="InterPro" id="IPR036388">
    <property type="entry name" value="WH-like_DNA-bd_sf"/>
</dbReference>
<accession>A0A2Z5FZ63</accession>
<dbReference type="PANTHER" id="PTHR33204">
    <property type="entry name" value="TRANSCRIPTIONAL REGULATOR, MARR FAMILY"/>
    <property type="match status" value="1"/>
</dbReference>
<dbReference type="InterPro" id="IPR002577">
    <property type="entry name" value="HTH_HxlR"/>
</dbReference>
<dbReference type="GO" id="GO:0003677">
    <property type="term" value="F:DNA binding"/>
    <property type="evidence" value="ECO:0007669"/>
    <property type="project" value="UniProtKB-KW"/>
</dbReference>
<dbReference type="Gene3D" id="1.10.10.10">
    <property type="entry name" value="Winged helix-like DNA-binding domain superfamily/Winged helix DNA-binding domain"/>
    <property type="match status" value="1"/>
</dbReference>
<name>A0A2Z5FZ63_9BACT</name>
<evidence type="ECO:0000256" key="3">
    <source>
        <dbReference type="ARBA" id="ARBA00023163"/>
    </source>
</evidence>
<keyword evidence="6" id="KW-1185">Reference proteome</keyword>
<dbReference type="AlphaFoldDB" id="A0A2Z5FZ63"/>